<dbReference type="Proteomes" id="UP000645217">
    <property type="component" value="Unassembled WGS sequence"/>
</dbReference>
<protein>
    <submittedName>
        <fullName evidence="1">Uncharacterized protein</fullName>
    </submittedName>
</protein>
<dbReference type="Gene3D" id="3.40.91.30">
    <property type="match status" value="1"/>
</dbReference>
<name>A0A917QP51_9ACTN</name>
<evidence type="ECO:0000313" key="1">
    <source>
        <dbReference type="EMBL" id="GGK61876.1"/>
    </source>
</evidence>
<reference evidence="1" key="2">
    <citation type="submission" date="2020-09" db="EMBL/GenBank/DDBJ databases">
        <authorList>
            <person name="Sun Q."/>
            <person name="Ohkuma M."/>
        </authorList>
    </citation>
    <scope>NUCLEOTIDE SEQUENCE</scope>
    <source>
        <strain evidence="1">JCM 13064</strain>
    </source>
</reference>
<gene>
    <name evidence="1" type="ORF">GCM10007964_01280</name>
</gene>
<organism evidence="1 2">
    <name type="scientific">Sphaerisporangium melleum</name>
    <dbReference type="NCBI Taxonomy" id="321316"/>
    <lineage>
        <taxon>Bacteria</taxon>
        <taxon>Bacillati</taxon>
        <taxon>Actinomycetota</taxon>
        <taxon>Actinomycetes</taxon>
        <taxon>Streptosporangiales</taxon>
        <taxon>Streptosporangiaceae</taxon>
        <taxon>Sphaerisporangium</taxon>
    </lineage>
</organism>
<proteinExistence type="predicted"/>
<keyword evidence="2" id="KW-1185">Reference proteome</keyword>
<dbReference type="EMBL" id="BMNT01000001">
    <property type="protein sequence ID" value="GGK61876.1"/>
    <property type="molecule type" value="Genomic_DNA"/>
</dbReference>
<comment type="caution">
    <text evidence="1">The sequence shown here is derived from an EMBL/GenBank/DDBJ whole genome shotgun (WGS) entry which is preliminary data.</text>
</comment>
<dbReference type="AlphaFoldDB" id="A0A917QP51"/>
<sequence length="190" mass="21264">MTINPIETRYAGCRFRSRLEARHAVFFDHLGLQWEYEPQGFHTSAGPYLPDFRILQGGVEEPLWIEVRPVDVSRDLGPFLAFGFNDETGEVLHQAYRVGDLPDPKRIVDDWGTPGVGEALSPADDGAPYFWCVCASGQHVGIEFEARGHRIKCACNRSIEGDWGHTARHPRLLEAFAAARSARFEHGESG</sequence>
<evidence type="ECO:0000313" key="2">
    <source>
        <dbReference type="Proteomes" id="UP000645217"/>
    </source>
</evidence>
<reference evidence="1" key="1">
    <citation type="journal article" date="2014" name="Int. J. Syst. Evol. Microbiol.">
        <title>Complete genome sequence of Corynebacterium casei LMG S-19264T (=DSM 44701T), isolated from a smear-ripened cheese.</title>
        <authorList>
            <consortium name="US DOE Joint Genome Institute (JGI-PGF)"/>
            <person name="Walter F."/>
            <person name="Albersmeier A."/>
            <person name="Kalinowski J."/>
            <person name="Ruckert C."/>
        </authorList>
    </citation>
    <scope>NUCLEOTIDE SEQUENCE</scope>
    <source>
        <strain evidence="1">JCM 13064</strain>
    </source>
</reference>
<accession>A0A917QP51</accession>
<dbReference type="RefSeq" id="WP_189160929.1">
    <property type="nucleotide sequence ID" value="NZ_BMNT01000001.1"/>
</dbReference>